<name>A0AAD6GLS5_9EURO</name>
<evidence type="ECO:0000313" key="1">
    <source>
        <dbReference type="EMBL" id="KAJ5557405.1"/>
    </source>
</evidence>
<evidence type="ECO:0008006" key="3">
    <source>
        <dbReference type="Google" id="ProtNLM"/>
    </source>
</evidence>
<sequence>MCYLFGRATKAVSVCPPAYYADLVCTRARCYLSDLFDPSMASTPEASVAGTEGRGQPDFENVVVHPNVKDTMFYI</sequence>
<organism evidence="1 2">
    <name type="scientific">Penicillium frequentans</name>
    <dbReference type="NCBI Taxonomy" id="3151616"/>
    <lineage>
        <taxon>Eukaryota</taxon>
        <taxon>Fungi</taxon>
        <taxon>Dikarya</taxon>
        <taxon>Ascomycota</taxon>
        <taxon>Pezizomycotina</taxon>
        <taxon>Eurotiomycetes</taxon>
        <taxon>Eurotiomycetidae</taxon>
        <taxon>Eurotiales</taxon>
        <taxon>Aspergillaceae</taxon>
        <taxon>Penicillium</taxon>
    </lineage>
</organism>
<protein>
    <recommendedName>
        <fullName evidence="3">Piwi domain-containing protein</fullName>
    </recommendedName>
</protein>
<dbReference type="SUPFAM" id="SSF53098">
    <property type="entry name" value="Ribonuclease H-like"/>
    <property type="match status" value="1"/>
</dbReference>
<accession>A0AAD6GLS5</accession>
<dbReference type="Gene3D" id="3.30.420.10">
    <property type="entry name" value="Ribonuclease H-like superfamily/Ribonuclease H"/>
    <property type="match status" value="1"/>
</dbReference>
<gene>
    <name evidence="1" type="ORF">N7494_001320</name>
</gene>
<reference evidence="1 2" key="1">
    <citation type="journal article" date="2023" name="IMA Fungus">
        <title>Comparative genomic study of the Penicillium genus elucidates a diverse pangenome and 15 lateral gene transfer events.</title>
        <authorList>
            <person name="Petersen C."/>
            <person name="Sorensen T."/>
            <person name="Nielsen M.R."/>
            <person name="Sondergaard T.E."/>
            <person name="Sorensen J.L."/>
            <person name="Fitzpatrick D.A."/>
            <person name="Frisvad J.C."/>
            <person name="Nielsen K.L."/>
        </authorList>
    </citation>
    <scope>NUCLEOTIDE SEQUENCE [LARGE SCALE GENOMIC DNA]</scope>
    <source>
        <strain evidence="1 2">IBT 35679</strain>
    </source>
</reference>
<dbReference type="InterPro" id="IPR036397">
    <property type="entry name" value="RNaseH_sf"/>
</dbReference>
<dbReference type="GO" id="GO:0003676">
    <property type="term" value="F:nucleic acid binding"/>
    <property type="evidence" value="ECO:0007669"/>
    <property type="project" value="InterPro"/>
</dbReference>
<dbReference type="EMBL" id="JAQIZZ010000001">
    <property type="protein sequence ID" value="KAJ5557405.1"/>
    <property type="molecule type" value="Genomic_DNA"/>
</dbReference>
<comment type="caution">
    <text evidence="1">The sequence shown here is derived from an EMBL/GenBank/DDBJ whole genome shotgun (WGS) entry which is preliminary data.</text>
</comment>
<dbReference type="Proteomes" id="UP001220324">
    <property type="component" value="Unassembled WGS sequence"/>
</dbReference>
<proteinExistence type="predicted"/>
<dbReference type="AlphaFoldDB" id="A0AAD6GLS5"/>
<keyword evidence="2" id="KW-1185">Reference proteome</keyword>
<dbReference type="InterPro" id="IPR012337">
    <property type="entry name" value="RNaseH-like_sf"/>
</dbReference>
<evidence type="ECO:0000313" key="2">
    <source>
        <dbReference type="Proteomes" id="UP001220324"/>
    </source>
</evidence>